<keyword evidence="5" id="KW-0963">Cytoplasm</keyword>
<dbReference type="NCBIfam" id="NF011100">
    <property type="entry name" value="PRK14527.1"/>
    <property type="match status" value="1"/>
</dbReference>
<dbReference type="PROSITE" id="PS00113">
    <property type="entry name" value="ADENYLATE_KINASE"/>
    <property type="match status" value="1"/>
</dbReference>
<evidence type="ECO:0000256" key="6">
    <source>
        <dbReference type="RuleBase" id="RU003330"/>
    </source>
</evidence>
<dbReference type="GO" id="GO:0004017">
    <property type="term" value="F:AMP kinase activity"/>
    <property type="evidence" value="ECO:0007669"/>
    <property type="project" value="UniProtKB-UniRule"/>
</dbReference>
<name>A0A5C5Z8K4_9BACT</name>
<keyword evidence="9" id="KW-1185">Reference proteome</keyword>
<comment type="caution">
    <text evidence="5">Lacks conserved residue(s) required for the propagation of feature annotation.</text>
</comment>
<feature type="binding site" evidence="5">
    <location>
        <position position="132"/>
    </location>
    <ligand>
        <name>AMP</name>
        <dbReference type="ChEBI" id="CHEBI:456215"/>
    </ligand>
</feature>
<keyword evidence="1 5" id="KW-0808">Transferase</keyword>
<dbReference type="PANTHER" id="PTHR23359">
    <property type="entry name" value="NUCLEOTIDE KINASE"/>
    <property type="match status" value="1"/>
</dbReference>
<dbReference type="InterPro" id="IPR033690">
    <property type="entry name" value="Adenylat_kinase_CS"/>
</dbReference>
<protein>
    <recommendedName>
        <fullName evidence="5 7">Adenylate kinase</fullName>
        <shortName evidence="5">AK</shortName>
        <ecNumber evidence="5 7">2.7.4.3</ecNumber>
    </recommendedName>
    <alternativeName>
        <fullName evidence="5">ATP-AMP transphosphorylase</fullName>
    </alternativeName>
    <alternativeName>
        <fullName evidence="5">ATP:AMP phosphotransferase</fullName>
    </alternativeName>
    <alternativeName>
        <fullName evidence="5">Adenylate monophosphate kinase</fullName>
    </alternativeName>
</protein>
<evidence type="ECO:0000256" key="7">
    <source>
        <dbReference type="RuleBase" id="RU003331"/>
    </source>
</evidence>
<dbReference type="NCBIfam" id="NF011105">
    <property type="entry name" value="PRK14532.1"/>
    <property type="match status" value="1"/>
</dbReference>
<dbReference type="HAMAP" id="MF_00235">
    <property type="entry name" value="Adenylate_kinase_Adk"/>
    <property type="match status" value="1"/>
</dbReference>
<proteinExistence type="inferred from homology"/>
<evidence type="ECO:0000313" key="8">
    <source>
        <dbReference type="EMBL" id="TWT83679.1"/>
    </source>
</evidence>
<evidence type="ECO:0000313" key="9">
    <source>
        <dbReference type="Proteomes" id="UP000315010"/>
    </source>
</evidence>
<feature type="binding site" evidence="5">
    <location>
        <position position="31"/>
    </location>
    <ligand>
        <name>AMP</name>
        <dbReference type="ChEBI" id="CHEBI:456215"/>
    </ligand>
</feature>
<sequence length="188" mass="20853">MRIVFIGPPGAGKGTQCKRLAEHLAIPHLSTGDMLRSVDKATDLGQRISAYIDDGGFVPDELAMEIVTTRMKDSDCVESCLLDGFPRTLRQAELFSEYLASNGDKIDLVINLSADREELTSRLLHRGQIEHRADDYAEAIALRLKIYFTRTAPVIDFYANKGIVRTVDAMGTPDEVFEHLTASIPARE</sequence>
<keyword evidence="4 5" id="KW-0418">Kinase</keyword>
<feature type="binding site" evidence="5">
    <location>
        <position position="126"/>
    </location>
    <ligand>
        <name>ATP</name>
        <dbReference type="ChEBI" id="CHEBI:30616"/>
    </ligand>
</feature>
<comment type="caution">
    <text evidence="8">The sequence shown here is derived from an EMBL/GenBank/DDBJ whole genome shotgun (WGS) entry which is preliminary data.</text>
</comment>
<dbReference type="EMBL" id="SJPJ01000001">
    <property type="protein sequence ID" value="TWT83679.1"/>
    <property type="molecule type" value="Genomic_DNA"/>
</dbReference>
<feature type="binding site" evidence="5">
    <location>
        <position position="91"/>
    </location>
    <ligand>
        <name>AMP</name>
        <dbReference type="ChEBI" id="CHEBI:456215"/>
    </ligand>
</feature>
<comment type="subunit">
    <text evidence="5 7">Monomer.</text>
</comment>
<dbReference type="CDD" id="cd01428">
    <property type="entry name" value="ADK"/>
    <property type="match status" value="1"/>
</dbReference>
<accession>A0A5C5Z8K4</accession>
<dbReference type="AlphaFoldDB" id="A0A5C5Z8K4"/>
<evidence type="ECO:0000256" key="1">
    <source>
        <dbReference type="ARBA" id="ARBA00022679"/>
    </source>
</evidence>
<feature type="binding site" evidence="5">
    <location>
        <begin position="84"/>
        <end position="87"/>
    </location>
    <ligand>
        <name>AMP</name>
        <dbReference type="ChEBI" id="CHEBI:456215"/>
    </ligand>
</feature>
<dbReference type="Gene3D" id="3.40.50.300">
    <property type="entry name" value="P-loop containing nucleotide triphosphate hydrolases"/>
    <property type="match status" value="1"/>
</dbReference>
<organism evidence="8 9">
    <name type="scientific">Novipirellula herctigrandis</name>
    <dbReference type="NCBI Taxonomy" id="2527986"/>
    <lineage>
        <taxon>Bacteria</taxon>
        <taxon>Pseudomonadati</taxon>
        <taxon>Planctomycetota</taxon>
        <taxon>Planctomycetia</taxon>
        <taxon>Pirellulales</taxon>
        <taxon>Pirellulaceae</taxon>
        <taxon>Novipirellula</taxon>
    </lineage>
</organism>
<feature type="binding site" evidence="5">
    <location>
        <begin position="56"/>
        <end position="58"/>
    </location>
    <ligand>
        <name>AMP</name>
        <dbReference type="ChEBI" id="CHEBI:456215"/>
    </ligand>
</feature>
<dbReference type="PRINTS" id="PR00094">
    <property type="entry name" value="ADENYLTKNASE"/>
</dbReference>
<evidence type="ECO:0000256" key="5">
    <source>
        <dbReference type="HAMAP-Rule" id="MF_00235"/>
    </source>
</evidence>
<dbReference type="RefSeq" id="WP_146400983.1">
    <property type="nucleotide sequence ID" value="NZ_SJPJ01000001.1"/>
</dbReference>
<evidence type="ECO:0000256" key="2">
    <source>
        <dbReference type="ARBA" id="ARBA00022727"/>
    </source>
</evidence>
<dbReference type="InterPro" id="IPR027417">
    <property type="entry name" value="P-loop_NTPase"/>
</dbReference>
<dbReference type="GO" id="GO:0005737">
    <property type="term" value="C:cytoplasm"/>
    <property type="evidence" value="ECO:0007669"/>
    <property type="project" value="UniProtKB-SubCell"/>
</dbReference>
<dbReference type="GO" id="GO:0005524">
    <property type="term" value="F:ATP binding"/>
    <property type="evidence" value="ECO:0007669"/>
    <property type="project" value="UniProtKB-UniRule"/>
</dbReference>
<keyword evidence="5 7" id="KW-0067">ATP-binding</keyword>
<dbReference type="OrthoDB" id="9805030at2"/>
<reference evidence="8 9" key="1">
    <citation type="submission" date="2019-02" db="EMBL/GenBank/DDBJ databases">
        <title>Deep-cultivation of Planctomycetes and their phenomic and genomic characterization uncovers novel biology.</title>
        <authorList>
            <person name="Wiegand S."/>
            <person name="Jogler M."/>
            <person name="Boedeker C."/>
            <person name="Pinto D."/>
            <person name="Vollmers J."/>
            <person name="Rivas-Marin E."/>
            <person name="Kohn T."/>
            <person name="Peeters S.H."/>
            <person name="Heuer A."/>
            <person name="Rast P."/>
            <person name="Oberbeckmann S."/>
            <person name="Bunk B."/>
            <person name="Jeske O."/>
            <person name="Meyerdierks A."/>
            <person name="Storesund J.E."/>
            <person name="Kallscheuer N."/>
            <person name="Luecker S."/>
            <person name="Lage O.M."/>
            <person name="Pohl T."/>
            <person name="Merkel B.J."/>
            <person name="Hornburger P."/>
            <person name="Mueller R.-W."/>
            <person name="Bruemmer F."/>
            <person name="Labrenz M."/>
            <person name="Spormann A.M."/>
            <person name="Op Den Camp H."/>
            <person name="Overmann J."/>
            <person name="Amann R."/>
            <person name="Jetten M.S.M."/>
            <person name="Mascher T."/>
            <person name="Medema M.H."/>
            <person name="Devos D.P."/>
            <person name="Kaster A.-K."/>
            <person name="Ovreas L."/>
            <person name="Rohde M."/>
            <person name="Galperin M.Y."/>
            <person name="Jogler C."/>
        </authorList>
    </citation>
    <scope>NUCLEOTIDE SEQUENCE [LARGE SCALE GENOMIC DNA]</scope>
    <source>
        <strain evidence="8 9">CA13</strain>
    </source>
</reference>
<comment type="function">
    <text evidence="5">Catalyzes the reversible transfer of the terminal phosphate group between ATP and AMP. Plays an important role in cellular energy homeostasis and in adenine nucleotide metabolism.</text>
</comment>
<dbReference type="UniPathway" id="UPA00588">
    <property type="reaction ID" value="UER00649"/>
</dbReference>
<dbReference type="Proteomes" id="UP000315010">
    <property type="component" value="Unassembled WGS sequence"/>
</dbReference>
<dbReference type="GO" id="GO:0044209">
    <property type="term" value="P:AMP salvage"/>
    <property type="evidence" value="ECO:0007669"/>
    <property type="project" value="UniProtKB-UniRule"/>
</dbReference>
<dbReference type="Pfam" id="PF00406">
    <property type="entry name" value="ADK"/>
    <property type="match status" value="1"/>
</dbReference>
<evidence type="ECO:0000256" key="3">
    <source>
        <dbReference type="ARBA" id="ARBA00022741"/>
    </source>
</evidence>
<keyword evidence="3 5" id="KW-0547">Nucleotide-binding</keyword>
<comment type="subcellular location">
    <subcellularLocation>
        <location evidence="5 7">Cytoplasm</location>
    </subcellularLocation>
</comment>
<gene>
    <name evidence="8" type="primary">adk_2</name>
    <name evidence="5" type="synonym">adk</name>
    <name evidence="8" type="ORF">CA13_51460</name>
</gene>
<keyword evidence="2 5" id="KW-0545">Nucleotide biosynthesis</keyword>
<comment type="catalytic activity">
    <reaction evidence="5 7">
        <text>AMP + ATP = 2 ADP</text>
        <dbReference type="Rhea" id="RHEA:12973"/>
        <dbReference type="ChEBI" id="CHEBI:30616"/>
        <dbReference type="ChEBI" id="CHEBI:456215"/>
        <dbReference type="ChEBI" id="CHEBI:456216"/>
        <dbReference type="EC" id="2.7.4.3"/>
    </reaction>
</comment>
<feature type="binding site" evidence="5">
    <location>
        <position position="143"/>
    </location>
    <ligand>
        <name>AMP</name>
        <dbReference type="ChEBI" id="CHEBI:456215"/>
    </ligand>
</feature>
<feature type="binding site" evidence="5">
    <location>
        <position position="36"/>
    </location>
    <ligand>
        <name>AMP</name>
        <dbReference type="ChEBI" id="CHEBI:456215"/>
    </ligand>
</feature>
<dbReference type="SUPFAM" id="SSF52540">
    <property type="entry name" value="P-loop containing nucleoside triphosphate hydrolases"/>
    <property type="match status" value="1"/>
</dbReference>
<comment type="pathway">
    <text evidence="5">Purine metabolism; AMP biosynthesis via salvage pathway; AMP from ADP: step 1/1.</text>
</comment>
<dbReference type="NCBIfam" id="NF001381">
    <property type="entry name" value="PRK00279.1-3"/>
    <property type="match status" value="1"/>
</dbReference>
<comment type="similarity">
    <text evidence="5 6">Belongs to the adenylate kinase family.</text>
</comment>
<dbReference type="EC" id="2.7.4.3" evidence="5 7"/>
<feature type="binding site" evidence="5">
    <location>
        <begin position="10"/>
        <end position="15"/>
    </location>
    <ligand>
        <name>ATP</name>
        <dbReference type="ChEBI" id="CHEBI:30616"/>
    </ligand>
</feature>
<feature type="binding site" evidence="5">
    <location>
        <position position="171"/>
    </location>
    <ligand>
        <name>ATP</name>
        <dbReference type="ChEBI" id="CHEBI:30616"/>
    </ligand>
</feature>
<evidence type="ECO:0000256" key="4">
    <source>
        <dbReference type="ARBA" id="ARBA00022777"/>
    </source>
</evidence>
<comment type="domain">
    <text evidence="5">Consists of three domains, a large central CORE domain and two small peripheral domains, NMPbind and LID, which undergo movements during catalysis. The LID domain closes over the site of phosphoryl transfer upon ATP binding. Assembling and dissambling the active center during each catalytic cycle provides an effective means to prevent ATP hydrolysis.</text>
</comment>
<dbReference type="InterPro" id="IPR000850">
    <property type="entry name" value="Adenylat/UMP-CMP_kin"/>
</dbReference>